<dbReference type="Pfam" id="PF12833">
    <property type="entry name" value="HTH_18"/>
    <property type="match status" value="1"/>
</dbReference>
<evidence type="ECO:0000259" key="5">
    <source>
        <dbReference type="PROSITE" id="PS01124"/>
    </source>
</evidence>
<evidence type="ECO:0000256" key="2">
    <source>
        <dbReference type="ARBA" id="ARBA00023125"/>
    </source>
</evidence>
<keyword evidence="3" id="KW-0010">Activator</keyword>
<keyword evidence="7" id="KW-1185">Reference proteome</keyword>
<dbReference type="EMBL" id="JANIPJ010000010">
    <property type="protein sequence ID" value="MCR2805169.1"/>
    <property type="molecule type" value="Genomic_DNA"/>
</dbReference>
<reference evidence="6" key="1">
    <citation type="submission" date="2022-08" db="EMBL/GenBank/DDBJ databases">
        <title>The genomic sequence of strain Paenibacillus sp. SCIV0701.</title>
        <authorList>
            <person name="Zhao H."/>
        </authorList>
    </citation>
    <scope>NUCLEOTIDE SEQUENCE</scope>
    <source>
        <strain evidence="6">SCIV0701</strain>
    </source>
</reference>
<evidence type="ECO:0000256" key="1">
    <source>
        <dbReference type="ARBA" id="ARBA00023015"/>
    </source>
</evidence>
<dbReference type="InterPro" id="IPR018060">
    <property type="entry name" value="HTH_AraC"/>
</dbReference>
<dbReference type="InterPro" id="IPR037923">
    <property type="entry name" value="HTH-like"/>
</dbReference>
<dbReference type="PROSITE" id="PS00041">
    <property type="entry name" value="HTH_ARAC_FAMILY_1"/>
    <property type="match status" value="1"/>
</dbReference>
<dbReference type="Proteomes" id="UP001141950">
    <property type="component" value="Unassembled WGS sequence"/>
</dbReference>
<dbReference type="InterPro" id="IPR009057">
    <property type="entry name" value="Homeodomain-like_sf"/>
</dbReference>
<evidence type="ECO:0000313" key="7">
    <source>
        <dbReference type="Proteomes" id="UP001141950"/>
    </source>
</evidence>
<dbReference type="SUPFAM" id="SSF46689">
    <property type="entry name" value="Homeodomain-like"/>
    <property type="match status" value="2"/>
</dbReference>
<dbReference type="Gene3D" id="1.10.10.60">
    <property type="entry name" value="Homeodomain-like"/>
    <property type="match status" value="2"/>
</dbReference>
<proteinExistence type="predicted"/>
<dbReference type="SUPFAM" id="SSF51215">
    <property type="entry name" value="Regulatory protein AraC"/>
    <property type="match status" value="1"/>
</dbReference>
<evidence type="ECO:0000256" key="4">
    <source>
        <dbReference type="ARBA" id="ARBA00023163"/>
    </source>
</evidence>
<name>A0A9X2MS41_9BACL</name>
<sequence>MQEYEYEFAEFFYYTPGPFDMESGIWPIRAGRTKAKPNYKVGPKRIECYSIHFIQEGKLRLQFDHEQIELQRGDIFCLFPERTYCYERIPSEQSLRMSWLAIGGDRARPLLGLAGLTEERPYRRTANTPQVGLSAERAVNALGAAGQWTAAAAIELQSLIWGLFADLTKAATSTRESGQADWVRACMSYIELHATEGISVQQVADFAGVHRSYLSQTFASQTGLSPMKYLQKVRMEKARRLLGESDATMTEVALSLGYPNLYAFTRAYRTYHKEPPAAGRAARD</sequence>
<keyword evidence="4" id="KW-0804">Transcription</keyword>
<dbReference type="PROSITE" id="PS01124">
    <property type="entry name" value="HTH_ARAC_FAMILY_2"/>
    <property type="match status" value="1"/>
</dbReference>
<dbReference type="SMART" id="SM00342">
    <property type="entry name" value="HTH_ARAC"/>
    <property type="match status" value="1"/>
</dbReference>
<keyword evidence="2" id="KW-0238">DNA-binding</keyword>
<evidence type="ECO:0000256" key="3">
    <source>
        <dbReference type="ARBA" id="ARBA00023159"/>
    </source>
</evidence>
<accession>A0A9X2MS41</accession>
<dbReference type="InterPro" id="IPR003313">
    <property type="entry name" value="AraC-bd"/>
</dbReference>
<feature type="domain" description="HTH araC/xylS-type" evidence="5">
    <location>
        <begin position="184"/>
        <end position="282"/>
    </location>
</feature>
<dbReference type="InterPro" id="IPR050204">
    <property type="entry name" value="AraC_XylS_family_regulators"/>
</dbReference>
<comment type="caution">
    <text evidence="6">The sequence shown here is derived from an EMBL/GenBank/DDBJ whole genome shotgun (WGS) entry which is preliminary data.</text>
</comment>
<evidence type="ECO:0000313" key="6">
    <source>
        <dbReference type="EMBL" id="MCR2805169.1"/>
    </source>
</evidence>
<dbReference type="PANTHER" id="PTHR46796">
    <property type="entry name" value="HTH-TYPE TRANSCRIPTIONAL ACTIVATOR RHAS-RELATED"/>
    <property type="match status" value="1"/>
</dbReference>
<dbReference type="GO" id="GO:0043565">
    <property type="term" value="F:sequence-specific DNA binding"/>
    <property type="evidence" value="ECO:0007669"/>
    <property type="project" value="InterPro"/>
</dbReference>
<gene>
    <name evidence="6" type="ORF">NQZ67_14880</name>
</gene>
<keyword evidence="1" id="KW-0805">Transcription regulation</keyword>
<protein>
    <submittedName>
        <fullName evidence="6">AraC family transcriptional regulator</fullName>
    </submittedName>
</protein>
<dbReference type="GO" id="GO:0003700">
    <property type="term" value="F:DNA-binding transcription factor activity"/>
    <property type="evidence" value="ECO:0007669"/>
    <property type="project" value="InterPro"/>
</dbReference>
<dbReference type="AlphaFoldDB" id="A0A9X2MS41"/>
<dbReference type="Pfam" id="PF02311">
    <property type="entry name" value="AraC_binding"/>
    <property type="match status" value="1"/>
</dbReference>
<organism evidence="6 7">
    <name type="scientific">Paenibacillus soyae</name>
    <dbReference type="NCBI Taxonomy" id="2969249"/>
    <lineage>
        <taxon>Bacteria</taxon>
        <taxon>Bacillati</taxon>
        <taxon>Bacillota</taxon>
        <taxon>Bacilli</taxon>
        <taxon>Bacillales</taxon>
        <taxon>Paenibacillaceae</taxon>
        <taxon>Paenibacillus</taxon>
    </lineage>
</organism>
<dbReference type="InterPro" id="IPR018062">
    <property type="entry name" value="HTH_AraC-typ_CS"/>
</dbReference>